<dbReference type="KEGG" id="pseo:OM33_07560"/>
<dbReference type="OrthoDB" id="4279at2"/>
<comment type="catalytic activity">
    <reaction evidence="8">
        <text>adenosine + phosphate = alpha-D-ribose 1-phosphate + adenine</text>
        <dbReference type="Rhea" id="RHEA:27642"/>
        <dbReference type="ChEBI" id="CHEBI:16335"/>
        <dbReference type="ChEBI" id="CHEBI:16708"/>
        <dbReference type="ChEBI" id="CHEBI:43474"/>
        <dbReference type="ChEBI" id="CHEBI:57720"/>
        <dbReference type="EC" id="2.4.2.1"/>
    </reaction>
    <physiologicalReaction direction="left-to-right" evidence="8">
        <dbReference type="Rhea" id="RHEA:27643"/>
    </physiologicalReaction>
</comment>
<keyword evidence="3" id="KW-0808">Transferase</keyword>
<dbReference type="AlphaFoldDB" id="A0A0A7EG37"/>
<dbReference type="NCBIfam" id="TIGR00726">
    <property type="entry name" value="peptidoglycan editing factor PgeF"/>
    <property type="match status" value="1"/>
</dbReference>
<dbReference type="InterPro" id="IPR011324">
    <property type="entry name" value="Cytotoxic_necrot_fac-like_cat"/>
</dbReference>
<comment type="catalytic activity">
    <reaction evidence="9">
        <text>S-methyl-5'-thioadenosine + phosphate = 5-(methylsulfanyl)-alpha-D-ribose 1-phosphate + adenine</text>
        <dbReference type="Rhea" id="RHEA:11852"/>
        <dbReference type="ChEBI" id="CHEBI:16708"/>
        <dbReference type="ChEBI" id="CHEBI:17509"/>
        <dbReference type="ChEBI" id="CHEBI:43474"/>
        <dbReference type="ChEBI" id="CHEBI:58533"/>
        <dbReference type="EC" id="2.4.2.28"/>
    </reaction>
    <physiologicalReaction direction="left-to-right" evidence="9">
        <dbReference type="Rhea" id="RHEA:11853"/>
    </physiologicalReaction>
</comment>
<dbReference type="SUPFAM" id="SSF64438">
    <property type="entry name" value="CNF1/YfiH-like putative cysteine hydrolases"/>
    <property type="match status" value="1"/>
</dbReference>
<dbReference type="RefSeq" id="WP_038640533.1">
    <property type="nucleotide sequence ID" value="NZ_CP009888.1"/>
</dbReference>
<comment type="catalytic activity">
    <reaction evidence="1">
        <text>inosine + phosphate = alpha-D-ribose 1-phosphate + hypoxanthine</text>
        <dbReference type="Rhea" id="RHEA:27646"/>
        <dbReference type="ChEBI" id="CHEBI:17368"/>
        <dbReference type="ChEBI" id="CHEBI:17596"/>
        <dbReference type="ChEBI" id="CHEBI:43474"/>
        <dbReference type="ChEBI" id="CHEBI:57720"/>
        <dbReference type="EC" id="2.4.2.1"/>
    </reaction>
    <physiologicalReaction direction="left-to-right" evidence="1">
        <dbReference type="Rhea" id="RHEA:27647"/>
    </physiologicalReaction>
</comment>
<keyword evidence="5" id="KW-0378">Hydrolase</keyword>
<proteinExistence type="inferred from homology"/>
<dbReference type="Proteomes" id="UP000030341">
    <property type="component" value="Chromosome 1"/>
</dbReference>
<dbReference type="CDD" id="cd16833">
    <property type="entry name" value="YfiH"/>
    <property type="match status" value="1"/>
</dbReference>
<evidence type="ECO:0000256" key="3">
    <source>
        <dbReference type="ARBA" id="ARBA00022679"/>
    </source>
</evidence>
<evidence type="ECO:0000256" key="2">
    <source>
        <dbReference type="ARBA" id="ARBA00007353"/>
    </source>
</evidence>
<evidence type="ECO:0000256" key="9">
    <source>
        <dbReference type="ARBA" id="ARBA00049893"/>
    </source>
</evidence>
<evidence type="ECO:0000256" key="10">
    <source>
        <dbReference type="RuleBase" id="RU361274"/>
    </source>
</evidence>
<dbReference type="Pfam" id="PF02578">
    <property type="entry name" value="Cu-oxidase_4"/>
    <property type="match status" value="1"/>
</dbReference>
<evidence type="ECO:0000256" key="5">
    <source>
        <dbReference type="ARBA" id="ARBA00022801"/>
    </source>
</evidence>
<name>A0A0A7EG37_9GAMM</name>
<evidence type="ECO:0000313" key="12">
    <source>
        <dbReference type="Proteomes" id="UP000030341"/>
    </source>
</evidence>
<dbReference type="GO" id="GO:0005507">
    <property type="term" value="F:copper ion binding"/>
    <property type="evidence" value="ECO:0007669"/>
    <property type="project" value="TreeGrafter"/>
</dbReference>
<dbReference type="Gene3D" id="3.60.140.10">
    <property type="entry name" value="CNF1/YfiH-like putative cysteine hydrolases"/>
    <property type="match status" value="1"/>
</dbReference>
<dbReference type="STRING" id="1348114.OM33_07560"/>
<keyword evidence="6" id="KW-0862">Zinc</keyword>
<evidence type="ECO:0000256" key="4">
    <source>
        <dbReference type="ARBA" id="ARBA00022723"/>
    </source>
</evidence>
<keyword evidence="12" id="KW-1185">Reference proteome</keyword>
<dbReference type="GO" id="GO:0016787">
    <property type="term" value="F:hydrolase activity"/>
    <property type="evidence" value="ECO:0007669"/>
    <property type="project" value="UniProtKB-KW"/>
</dbReference>
<comment type="catalytic activity">
    <reaction evidence="7">
        <text>adenosine + H2O + H(+) = inosine + NH4(+)</text>
        <dbReference type="Rhea" id="RHEA:24408"/>
        <dbReference type="ChEBI" id="CHEBI:15377"/>
        <dbReference type="ChEBI" id="CHEBI:15378"/>
        <dbReference type="ChEBI" id="CHEBI:16335"/>
        <dbReference type="ChEBI" id="CHEBI:17596"/>
        <dbReference type="ChEBI" id="CHEBI:28938"/>
        <dbReference type="EC" id="3.5.4.4"/>
    </reaction>
    <physiologicalReaction direction="left-to-right" evidence="7">
        <dbReference type="Rhea" id="RHEA:24409"/>
    </physiologicalReaction>
</comment>
<evidence type="ECO:0000256" key="6">
    <source>
        <dbReference type="ARBA" id="ARBA00022833"/>
    </source>
</evidence>
<evidence type="ECO:0000256" key="7">
    <source>
        <dbReference type="ARBA" id="ARBA00047989"/>
    </source>
</evidence>
<gene>
    <name evidence="11" type="ORF">OM33_07560</name>
</gene>
<reference evidence="11 12" key="1">
    <citation type="submission" date="2014-11" db="EMBL/GenBank/DDBJ databases">
        <title>Complete Genome Sequence of Pseudoalteromonas sp. Strain OCN003 Isolated from Kaneohe Bay, Oahu, Hawaii.</title>
        <authorList>
            <person name="Beurmann S."/>
            <person name="Videau P."/>
            <person name="Ushijima B."/>
            <person name="Smith A.M."/>
            <person name="Aeby G.S."/>
            <person name="Callahan S.M."/>
            <person name="Belcaid M."/>
        </authorList>
    </citation>
    <scope>NUCLEOTIDE SEQUENCE [LARGE SCALE GENOMIC DNA]</scope>
    <source>
        <strain evidence="11 12">OCN003</strain>
    </source>
</reference>
<dbReference type="PANTHER" id="PTHR30616:SF2">
    <property type="entry name" value="PURINE NUCLEOSIDE PHOSPHORYLASE LACC1"/>
    <property type="match status" value="1"/>
</dbReference>
<dbReference type="InterPro" id="IPR003730">
    <property type="entry name" value="Cu_polyphenol_OxRdtase"/>
</dbReference>
<protein>
    <recommendedName>
        <fullName evidence="10">Purine nucleoside phosphorylase</fullName>
    </recommendedName>
</protein>
<sequence length="244" mass="27038">MKTLKVDWQAPSRVIAFSTTRNEGVSQAPFDSLNLAFHVEDNPNSVIENRARITKLLPKSAHWLSQVHSNKVVVVDANSDTEQLVEADALYTREKNTPLSIMTADCLPVFICSERGDEVAVVHAGWRGLLNGVIENTLKCFKQTNLIAHLGPAIGPTAFEVGIEVRNAFCEKLPEASSCFKPLVKKPNKFLADIYQLALLVLEKSNICKVTGGTYCTVTQSDLFFSYRRDGKTGRNAHIIYISQ</sequence>
<dbReference type="GO" id="GO:0017061">
    <property type="term" value="F:S-methyl-5-thioadenosine phosphorylase activity"/>
    <property type="evidence" value="ECO:0007669"/>
    <property type="project" value="UniProtKB-EC"/>
</dbReference>
<keyword evidence="4" id="KW-0479">Metal-binding</keyword>
<organism evidence="11 12">
    <name type="scientific">Pseudoalteromonas piratica</name>
    <dbReference type="NCBI Taxonomy" id="1348114"/>
    <lineage>
        <taxon>Bacteria</taxon>
        <taxon>Pseudomonadati</taxon>
        <taxon>Pseudomonadota</taxon>
        <taxon>Gammaproteobacteria</taxon>
        <taxon>Alteromonadales</taxon>
        <taxon>Pseudoalteromonadaceae</taxon>
        <taxon>Pseudoalteromonas</taxon>
    </lineage>
</organism>
<dbReference type="InterPro" id="IPR038371">
    <property type="entry name" value="Cu_polyphenol_OxRdtase_sf"/>
</dbReference>
<dbReference type="EMBL" id="CP009888">
    <property type="protein sequence ID" value="AIY65026.1"/>
    <property type="molecule type" value="Genomic_DNA"/>
</dbReference>
<accession>A0A0A7EG37</accession>
<evidence type="ECO:0000256" key="1">
    <source>
        <dbReference type="ARBA" id="ARBA00000553"/>
    </source>
</evidence>
<dbReference type="HOGENOM" id="CLU_065784_1_1_6"/>
<dbReference type="eggNOG" id="COG1496">
    <property type="taxonomic scope" value="Bacteria"/>
</dbReference>
<evidence type="ECO:0000256" key="8">
    <source>
        <dbReference type="ARBA" id="ARBA00048968"/>
    </source>
</evidence>
<comment type="similarity">
    <text evidence="2 10">Belongs to the purine nucleoside phosphorylase YfiH/LACC1 family.</text>
</comment>
<evidence type="ECO:0000313" key="11">
    <source>
        <dbReference type="EMBL" id="AIY65026.1"/>
    </source>
</evidence>
<dbReference type="PANTHER" id="PTHR30616">
    <property type="entry name" value="UNCHARACTERIZED PROTEIN YFIH"/>
    <property type="match status" value="1"/>
</dbReference>